<dbReference type="EMBL" id="BAAAGG010000002">
    <property type="protein sequence ID" value="GAA0751984.1"/>
    <property type="molecule type" value="Genomic_DNA"/>
</dbReference>
<evidence type="ECO:0000256" key="2">
    <source>
        <dbReference type="SAM" id="SignalP"/>
    </source>
</evidence>
<accession>A0ABN1K1C3</accession>
<proteinExistence type="predicted"/>
<comment type="caution">
    <text evidence="3">The sequence shown here is derived from an EMBL/GenBank/DDBJ whole genome shotgun (WGS) entry which is preliminary data.</text>
</comment>
<gene>
    <name evidence="3" type="ORF">GCM10009433_02620</name>
</gene>
<keyword evidence="4" id="KW-1185">Reference proteome</keyword>
<sequence>MRIKKPILSIFFFLLGLATTFAQGGGPPSPPDFEGDIPVPIDDHVWVLIVVAIVVGVFILKFQKTQTSK</sequence>
<feature type="signal peptide" evidence="2">
    <location>
        <begin position="1"/>
        <end position="24"/>
    </location>
</feature>
<keyword evidence="1" id="KW-0812">Transmembrane</keyword>
<reference evidence="3 4" key="1">
    <citation type="journal article" date="2019" name="Int. J. Syst. Evol. Microbiol.">
        <title>The Global Catalogue of Microorganisms (GCM) 10K type strain sequencing project: providing services to taxonomists for standard genome sequencing and annotation.</title>
        <authorList>
            <consortium name="The Broad Institute Genomics Platform"/>
            <consortium name="The Broad Institute Genome Sequencing Center for Infectious Disease"/>
            <person name="Wu L."/>
            <person name="Ma J."/>
        </authorList>
    </citation>
    <scope>NUCLEOTIDE SEQUENCE [LARGE SCALE GENOMIC DNA]</scope>
    <source>
        <strain evidence="3 4">JCM 16231</strain>
    </source>
</reference>
<protein>
    <recommendedName>
        <fullName evidence="5">Signal peptidase</fullName>
    </recommendedName>
</protein>
<evidence type="ECO:0000313" key="3">
    <source>
        <dbReference type="EMBL" id="GAA0751984.1"/>
    </source>
</evidence>
<organism evidence="3 4">
    <name type="scientific">Psychroflexus lacisalsi</name>
    <dbReference type="NCBI Taxonomy" id="503928"/>
    <lineage>
        <taxon>Bacteria</taxon>
        <taxon>Pseudomonadati</taxon>
        <taxon>Bacteroidota</taxon>
        <taxon>Flavobacteriia</taxon>
        <taxon>Flavobacteriales</taxon>
        <taxon>Flavobacteriaceae</taxon>
        <taxon>Psychroflexus</taxon>
    </lineage>
</organism>
<keyword evidence="1" id="KW-1133">Transmembrane helix</keyword>
<keyword evidence="1" id="KW-0472">Membrane</keyword>
<name>A0ABN1K1C3_9FLAO</name>
<feature type="transmembrane region" description="Helical" evidence="1">
    <location>
        <begin position="46"/>
        <end position="62"/>
    </location>
</feature>
<keyword evidence="2" id="KW-0732">Signal</keyword>
<dbReference type="Proteomes" id="UP001500185">
    <property type="component" value="Unassembled WGS sequence"/>
</dbReference>
<feature type="chain" id="PRO_5046688435" description="Signal peptidase" evidence="2">
    <location>
        <begin position="25"/>
        <end position="69"/>
    </location>
</feature>
<dbReference type="RefSeq" id="WP_224455208.1">
    <property type="nucleotide sequence ID" value="NZ_BAAAGG010000002.1"/>
</dbReference>
<evidence type="ECO:0008006" key="5">
    <source>
        <dbReference type="Google" id="ProtNLM"/>
    </source>
</evidence>
<evidence type="ECO:0000313" key="4">
    <source>
        <dbReference type="Proteomes" id="UP001500185"/>
    </source>
</evidence>
<evidence type="ECO:0000256" key="1">
    <source>
        <dbReference type="SAM" id="Phobius"/>
    </source>
</evidence>